<sequence length="421" mass="45733">MNPKCHIIGVLEGEPLFGEVAQIIGRAALVVGGTRLLSAIRISPGAQTFDLTGRFGEVTRLIKEALAAQNEVVVLATGDPMCHGIGGYLTSRLDPGTWQIWPQVSMVQIAAARFGLAWQGYFIYSVHGPDTGEWDAHSGPEHGLYPLLKALHQKDQLALYCSPANDPARIARMLITAGLEQDFEFKVASNIGGGNEWLHQGISTLEAAKAQFAEPNVAFLTRQSPRAQRTILARPDEAYYQRKPESGLITKREHRAVALGLLGLKRDSVVWDLGAGSGSVGIEAAGLCPEGLVFAIEKNEADFANVLSNKARFLAYNHFPFLGKAPELLVHWPNPDAVFIGGSGGALADLIRLSLKRLNPKGRLVIALISLENQSLAIETLCQLGQDWQLTQLQVSRSQPILDMHRLAPIPPISLLWTEVT</sequence>
<dbReference type="SUPFAM" id="SSF53790">
    <property type="entry name" value="Tetrapyrrole methylase"/>
    <property type="match status" value="1"/>
</dbReference>
<comment type="pathway">
    <text evidence="1">Cofactor biosynthesis; adenosylcobalamin biosynthesis.</text>
</comment>
<dbReference type="SUPFAM" id="SSF53335">
    <property type="entry name" value="S-adenosyl-L-methionine-dependent methyltransferases"/>
    <property type="match status" value="1"/>
</dbReference>
<dbReference type="InterPro" id="IPR014008">
    <property type="entry name" value="Cbl_synth_MTase_CbiT"/>
</dbReference>
<organism evidence="7 8">
    <name type="scientific">Candidatus Lambdaproteobacteria bacterium RIFOXYD2_FULL_50_16</name>
    <dbReference type="NCBI Taxonomy" id="1817772"/>
    <lineage>
        <taxon>Bacteria</taxon>
        <taxon>Pseudomonadati</taxon>
        <taxon>Pseudomonadota</taxon>
        <taxon>Candidatus Lambdaproteobacteria</taxon>
    </lineage>
</organism>
<dbReference type="PIRSF" id="PIRSF036428">
    <property type="entry name" value="CobL"/>
    <property type="match status" value="1"/>
</dbReference>
<dbReference type="NCBIfam" id="TIGR02469">
    <property type="entry name" value="CbiT"/>
    <property type="match status" value="1"/>
</dbReference>
<gene>
    <name evidence="7" type="ORF">A2527_01555</name>
</gene>
<dbReference type="Gene3D" id="3.40.50.150">
    <property type="entry name" value="Vaccinia Virus protein VP39"/>
    <property type="match status" value="1"/>
</dbReference>
<dbReference type="PANTHER" id="PTHR43182:SF1">
    <property type="entry name" value="COBALT-PRECORRIN-7 C(5)-METHYLTRANSFERASE"/>
    <property type="match status" value="1"/>
</dbReference>
<evidence type="ECO:0000313" key="7">
    <source>
        <dbReference type="EMBL" id="OGG94518.1"/>
    </source>
</evidence>
<evidence type="ECO:0000256" key="1">
    <source>
        <dbReference type="ARBA" id="ARBA00004953"/>
    </source>
</evidence>
<dbReference type="Pfam" id="PF00590">
    <property type="entry name" value="TP_methylase"/>
    <property type="match status" value="1"/>
</dbReference>
<dbReference type="EMBL" id="MFNE01000038">
    <property type="protein sequence ID" value="OGG94518.1"/>
    <property type="molecule type" value="Genomic_DNA"/>
</dbReference>
<dbReference type="PANTHER" id="PTHR43182">
    <property type="entry name" value="COBALT-PRECORRIN-6B C(15)-METHYLTRANSFERASE (DECARBOXYLATING)"/>
    <property type="match status" value="1"/>
</dbReference>
<dbReference type="InterPro" id="IPR035996">
    <property type="entry name" value="4pyrrol_Methylase_sf"/>
</dbReference>
<dbReference type="Gene3D" id="3.40.1010.10">
    <property type="entry name" value="Cobalt-precorrin-4 Transmethylase, Domain 1"/>
    <property type="match status" value="1"/>
</dbReference>
<dbReference type="GO" id="GO:0008276">
    <property type="term" value="F:protein methyltransferase activity"/>
    <property type="evidence" value="ECO:0007669"/>
    <property type="project" value="InterPro"/>
</dbReference>
<evidence type="ECO:0000259" key="6">
    <source>
        <dbReference type="Pfam" id="PF00590"/>
    </source>
</evidence>
<keyword evidence="3" id="KW-0489">Methyltransferase</keyword>
<dbReference type="NCBIfam" id="TIGR02467">
    <property type="entry name" value="CbiE"/>
    <property type="match status" value="1"/>
</dbReference>
<dbReference type="AlphaFoldDB" id="A0A1F6G8V0"/>
<comment type="caution">
    <text evidence="7">The sequence shown here is derived from an EMBL/GenBank/DDBJ whole genome shotgun (WGS) entry which is preliminary data.</text>
</comment>
<evidence type="ECO:0000256" key="4">
    <source>
        <dbReference type="ARBA" id="ARBA00022679"/>
    </source>
</evidence>
<dbReference type="InterPro" id="IPR006365">
    <property type="entry name" value="Cbl_synth_CobL"/>
</dbReference>
<feature type="domain" description="Tetrapyrrole methylase" evidence="6">
    <location>
        <begin position="20"/>
        <end position="192"/>
    </location>
</feature>
<reference evidence="7 8" key="1">
    <citation type="journal article" date="2016" name="Nat. Commun.">
        <title>Thousands of microbial genomes shed light on interconnected biogeochemical processes in an aquifer system.</title>
        <authorList>
            <person name="Anantharaman K."/>
            <person name="Brown C.T."/>
            <person name="Hug L.A."/>
            <person name="Sharon I."/>
            <person name="Castelle C.J."/>
            <person name="Probst A.J."/>
            <person name="Thomas B.C."/>
            <person name="Singh A."/>
            <person name="Wilkins M.J."/>
            <person name="Karaoz U."/>
            <person name="Brodie E.L."/>
            <person name="Williams K.H."/>
            <person name="Hubbard S.S."/>
            <person name="Banfield J.F."/>
        </authorList>
    </citation>
    <scope>NUCLEOTIDE SEQUENCE [LARGE SCALE GENOMIC DNA]</scope>
</reference>
<dbReference type="UniPathway" id="UPA00148"/>
<keyword evidence="5" id="KW-0949">S-adenosyl-L-methionine</keyword>
<dbReference type="STRING" id="1817772.A2527_01555"/>
<dbReference type="GO" id="GO:0009236">
    <property type="term" value="P:cobalamin biosynthetic process"/>
    <property type="evidence" value="ECO:0007669"/>
    <property type="project" value="UniProtKB-UniPathway"/>
</dbReference>
<evidence type="ECO:0000256" key="5">
    <source>
        <dbReference type="ARBA" id="ARBA00022691"/>
    </source>
</evidence>
<keyword evidence="4" id="KW-0808">Transferase</keyword>
<dbReference type="GO" id="GO:0032259">
    <property type="term" value="P:methylation"/>
    <property type="evidence" value="ECO:0007669"/>
    <property type="project" value="UniProtKB-KW"/>
</dbReference>
<dbReference type="InterPro" id="IPR012818">
    <property type="entry name" value="CbiE"/>
</dbReference>
<proteinExistence type="predicted"/>
<evidence type="ECO:0000256" key="2">
    <source>
        <dbReference type="ARBA" id="ARBA00022573"/>
    </source>
</evidence>
<name>A0A1F6G8V0_9PROT</name>
<dbReference type="InterPro" id="IPR050714">
    <property type="entry name" value="Cobalamin_biosynth_MTase"/>
</dbReference>
<protein>
    <recommendedName>
        <fullName evidence="6">Tetrapyrrole methylase domain-containing protein</fullName>
    </recommendedName>
</protein>
<accession>A0A1F6G8V0</accession>
<dbReference type="InterPro" id="IPR000878">
    <property type="entry name" value="4pyrrol_Mease"/>
</dbReference>
<keyword evidence="2" id="KW-0169">Cobalamin biosynthesis</keyword>
<dbReference type="CDD" id="cd11644">
    <property type="entry name" value="Precorrin-6Y-MT"/>
    <property type="match status" value="1"/>
</dbReference>
<dbReference type="Proteomes" id="UP000178449">
    <property type="component" value="Unassembled WGS sequence"/>
</dbReference>
<dbReference type="InterPro" id="IPR014777">
    <property type="entry name" value="4pyrrole_Mease_sub1"/>
</dbReference>
<evidence type="ECO:0000256" key="3">
    <source>
        <dbReference type="ARBA" id="ARBA00022603"/>
    </source>
</evidence>
<dbReference type="CDD" id="cd02440">
    <property type="entry name" value="AdoMet_MTases"/>
    <property type="match status" value="1"/>
</dbReference>
<evidence type="ECO:0000313" key="8">
    <source>
        <dbReference type="Proteomes" id="UP000178449"/>
    </source>
</evidence>
<dbReference type="InterPro" id="IPR029063">
    <property type="entry name" value="SAM-dependent_MTases_sf"/>
</dbReference>